<dbReference type="Proteomes" id="UP000544872">
    <property type="component" value="Unassembled WGS sequence"/>
</dbReference>
<evidence type="ECO:0000256" key="1">
    <source>
        <dbReference type="ARBA" id="ARBA00022529"/>
    </source>
</evidence>
<dbReference type="GO" id="GO:0042742">
    <property type="term" value="P:defense response to bacterium"/>
    <property type="evidence" value="ECO:0007669"/>
    <property type="project" value="UniProtKB-KW"/>
</dbReference>
<evidence type="ECO:0000256" key="3">
    <source>
        <dbReference type="RuleBase" id="RU003788"/>
    </source>
</evidence>
<dbReference type="InterPro" id="IPR023346">
    <property type="entry name" value="Lysozyme-like_dom_sf"/>
</dbReference>
<keyword evidence="2 3" id="KW-0081">Bacteriolytic enzyme</keyword>
<comment type="catalytic activity">
    <reaction evidence="3">
        <text>Hydrolysis of (1-&gt;4)-beta-linkages between N-acetylmuramic acid and N-acetyl-D-glucosamine residues in a peptidoglycan and between N-acetyl-D-glucosamine residues in chitodextrins.</text>
        <dbReference type="EC" id="3.2.1.17"/>
    </reaction>
</comment>
<dbReference type="InterPro" id="IPR052619">
    <property type="entry name" value="Phage_lysozyme-like"/>
</dbReference>
<dbReference type="SUPFAM" id="SSF53955">
    <property type="entry name" value="Lysozyme-like"/>
    <property type="match status" value="1"/>
</dbReference>
<protein>
    <recommendedName>
        <fullName evidence="3">Lysozyme</fullName>
        <ecNumber evidence="3">3.2.1.17</ecNumber>
    </recommendedName>
</protein>
<keyword evidence="5" id="KW-1185">Reference proteome</keyword>
<dbReference type="EC" id="3.2.1.17" evidence="3"/>
<keyword evidence="3 4" id="KW-0378">Hydrolase</keyword>
<dbReference type="InterPro" id="IPR023347">
    <property type="entry name" value="Lysozyme_dom_sf"/>
</dbReference>
<dbReference type="PANTHER" id="PTHR37406">
    <property type="entry name" value="T4-TYPE LYSOZYME 1-RELATED"/>
    <property type="match status" value="1"/>
</dbReference>
<dbReference type="GO" id="GO:0031640">
    <property type="term" value="P:killing of cells of another organism"/>
    <property type="evidence" value="ECO:0007669"/>
    <property type="project" value="UniProtKB-KW"/>
</dbReference>
<evidence type="ECO:0000313" key="5">
    <source>
        <dbReference type="Proteomes" id="UP000544872"/>
    </source>
</evidence>
<gene>
    <name evidence="4" type="ORF">FHS48_002454</name>
</gene>
<comment type="similarity">
    <text evidence="3">Belongs to the glycosyl hydrolase 24 family.</text>
</comment>
<keyword evidence="1 3" id="KW-0929">Antimicrobial</keyword>
<keyword evidence="3 4" id="KW-0326">Glycosidase</keyword>
<organism evidence="4 5">
    <name type="scientific">Novispirillum itersonii</name>
    <name type="common">Aquaspirillum itersonii</name>
    <dbReference type="NCBI Taxonomy" id="189"/>
    <lineage>
        <taxon>Bacteria</taxon>
        <taxon>Pseudomonadati</taxon>
        <taxon>Pseudomonadota</taxon>
        <taxon>Alphaproteobacteria</taxon>
        <taxon>Rhodospirillales</taxon>
        <taxon>Novispirillaceae</taxon>
        <taxon>Novispirillum</taxon>
    </lineage>
</organism>
<dbReference type="GO" id="GO:0016998">
    <property type="term" value="P:cell wall macromolecule catabolic process"/>
    <property type="evidence" value="ECO:0007669"/>
    <property type="project" value="InterPro"/>
</dbReference>
<dbReference type="Pfam" id="PF00959">
    <property type="entry name" value="Phage_lysozyme"/>
    <property type="match status" value="1"/>
</dbReference>
<dbReference type="AlphaFoldDB" id="A0A7W9ZIR4"/>
<reference evidence="4 5" key="1">
    <citation type="submission" date="2020-08" db="EMBL/GenBank/DDBJ databases">
        <title>Genomic Encyclopedia of Type Strains, Phase IV (KMG-IV): sequencing the most valuable type-strain genomes for metagenomic binning, comparative biology and taxonomic classification.</title>
        <authorList>
            <person name="Goeker M."/>
        </authorList>
    </citation>
    <scope>NUCLEOTIDE SEQUENCE [LARGE SCALE GENOMIC DNA]</scope>
    <source>
        <strain evidence="4 5">DSM 11590</strain>
    </source>
</reference>
<dbReference type="GO" id="GO:0003796">
    <property type="term" value="F:lysozyme activity"/>
    <property type="evidence" value="ECO:0007669"/>
    <property type="project" value="UniProtKB-EC"/>
</dbReference>
<dbReference type="InterPro" id="IPR002196">
    <property type="entry name" value="Glyco_hydro_24"/>
</dbReference>
<evidence type="ECO:0000313" key="4">
    <source>
        <dbReference type="EMBL" id="MBB6211019.1"/>
    </source>
</evidence>
<proteinExistence type="inferred from homology"/>
<dbReference type="EMBL" id="JACIIX010000009">
    <property type="protein sequence ID" value="MBB6211019.1"/>
    <property type="molecule type" value="Genomic_DNA"/>
</dbReference>
<evidence type="ECO:0000256" key="2">
    <source>
        <dbReference type="ARBA" id="ARBA00022638"/>
    </source>
</evidence>
<dbReference type="Gene3D" id="1.10.530.40">
    <property type="match status" value="1"/>
</dbReference>
<sequence>MMNGTFDETALAADLRRDEAVRLLPYRCTAGKLTIGIGRNLDDVGISAEEAAVLLGNDIRRVLAGLDRQLPWWRGLSAGRQRALANMAFNLGLPRLLGFRQMLAALQAGQWEEAARQALDSKWAGQVGERADRIARLIREG</sequence>
<name>A0A7W9ZIR4_NOVIT</name>
<dbReference type="GO" id="GO:0009253">
    <property type="term" value="P:peptidoglycan catabolic process"/>
    <property type="evidence" value="ECO:0007669"/>
    <property type="project" value="InterPro"/>
</dbReference>
<accession>A0A7W9ZIR4</accession>
<dbReference type="RefSeq" id="WP_260402458.1">
    <property type="nucleotide sequence ID" value="NZ_JACIIX010000009.1"/>
</dbReference>
<comment type="caution">
    <text evidence="4">The sequence shown here is derived from an EMBL/GenBank/DDBJ whole genome shotgun (WGS) entry which is preliminary data.</text>
</comment>
<dbReference type="PANTHER" id="PTHR37406:SF1">
    <property type="entry name" value="T4-TYPE LYSOZYME 1-RELATED"/>
    <property type="match status" value="1"/>
</dbReference>